<accession>A0ABQ9I701</accession>
<feature type="region of interest" description="Disordered" evidence="1">
    <location>
        <begin position="365"/>
        <end position="425"/>
    </location>
</feature>
<name>A0ABQ9I701_9NEOP</name>
<feature type="region of interest" description="Disordered" evidence="1">
    <location>
        <begin position="25"/>
        <end position="70"/>
    </location>
</feature>
<evidence type="ECO:0000256" key="1">
    <source>
        <dbReference type="SAM" id="MobiDB-lite"/>
    </source>
</evidence>
<evidence type="ECO:0000313" key="3">
    <source>
        <dbReference type="Proteomes" id="UP001159363"/>
    </source>
</evidence>
<evidence type="ECO:0000313" key="2">
    <source>
        <dbReference type="EMBL" id="KAJ8892422.1"/>
    </source>
</evidence>
<feature type="compositionally biased region" description="Polar residues" evidence="1">
    <location>
        <begin position="39"/>
        <end position="52"/>
    </location>
</feature>
<gene>
    <name evidence="2" type="ORF">PR048_005002</name>
</gene>
<organism evidence="2 3">
    <name type="scientific">Dryococelus australis</name>
    <dbReference type="NCBI Taxonomy" id="614101"/>
    <lineage>
        <taxon>Eukaryota</taxon>
        <taxon>Metazoa</taxon>
        <taxon>Ecdysozoa</taxon>
        <taxon>Arthropoda</taxon>
        <taxon>Hexapoda</taxon>
        <taxon>Insecta</taxon>
        <taxon>Pterygota</taxon>
        <taxon>Neoptera</taxon>
        <taxon>Polyneoptera</taxon>
        <taxon>Phasmatodea</taxon>
        <taxon>Verophasmatodea</taxon>
        <taxon>Anareolatae</taxon>
        <taxon>Phasmatidae</taxon>
        <taxon>Eurycanthinae</taxon>
        <taxon>Dryococelus</taxon>
    </lineage>
</organism>
<keyword evidence="3" id="KW-1185">Reference proteome</keyword>
<reference evidence="2 3" key="1">
    <citation type="submission" date="2023-02" db="EMBL/GenBank/DDBJ databases">
        <title>LHISI_Scaffold_Assembly.</title>
        <authorList>
            <person name="Stuart O.P."/>
            <person name="Cleave R."/>
            <person name="Magrath M.J.L."/>
            <person name="Mikheyev A.S."/>
        </authorList>
    </citation>
    <scope>NUCLEOTIDE SEQUENCE [LARGE SCALE GENOMIC DNA]</scope>
    <source>
        <strain evidence="2">Daus_M_001</strain>
        <tissue evidence="2">Leg muscle</tissue>
    </source>
</reference>
<protein>
    <submittedName>
        <fullName evidence="2">Uncharacterized protein</fullName>
    </submittedName>
</protein>
<dbReference type="Proteomes" id="UP001159363">
    <property type="component" value="Chromosome 2"/>
</dbReference>
<dbReference type="EMBL" id="JARBHB010000002">
    <property type="protein sequence ID" value="KAJ8892422.1"/>
    <property type="molecule type" value="Genomic_DNA"/>
</dbReference>
<feature type="compositionally biased region" description="Basic and acidic residues" evidence="1">
    <location>
        <begin position="53"/>
        <end position="67"/>
    </location>
</feature>
<comment type="caution">
    <text evidence="2">The sequence shown here is derived from an EMBL/GenBank/DDBJ whole genome shotgun (WGS) entry which is preliminary data.</text>
</comment>
<sequence>MREPYSPTVEKSSVNTLLGSQEQGALAASLYPPPIHPSTLGTSLHPQASTEQRQNERAGKQTGDLRENLPTSGIVWHDSHMRKFGSVLTRDGRRARIGEFCSVDIHFHSQENESNFSRKNSFDVCWYHDQCNFHERAAYLAVDPAFETTLSEEIWAALNVKVLRADDGRLRRVWSSAFARDLPAAGPQPQGTRQLVIERSARPSERAASGMFPQLPSQCSSSLPLKRQELQQHFRKWTDNYGHSITGRMWTLRNSAVQRRDSKARDDVHTSTRNRINRQCSIARVSNLNFLDANLILYRGDSCRGERWLVGRGGGSNLEAMDLSTAGAFTFLVGKLPTAKSVGMRLWAALNIELLRVDEGDRGEYGGAPEFQGRGNGRSPRKPAYQRQRRAPIPTSENPGVARPGIEPGSPWWEASRLTAAPIQR</sequence>
<proteinExistence type="predicted"/>